<dbReference type="AlphaFoldDB" id="E9AKX2"/>
<dbReference type="KEGG" id="lmi:LMXM_06_0940"/>
<sequence>MYDAYRNCFQYRPDVQRKLVEAVQRESRLRHLAALHAGDAATLRAEVSAAVLRKEGVAMDNTSCCCALDAAQLFATQEDMPTPPLPLSRCELHEVLLALSPRWQSYPWRLCFDTASDGFSLSNLYRRMEAVDAKKSQVKTVAFGLFFVHSREDAELSSTQVASPTHSLSASSMSASCAVSPSTAGASHSFREAHRASSRRYGPAHSALQHSVLGCFTPEVPCLSRHSANIYFGSPDTFVFRLDQLSCAPSRGAWMATDVAKGQKPQEAQQQHDKAAASLDTDSRKRSAADPYTCAPTTSTTAVGAVPAYSYARLTVADDDMAGVPVPMPSRVTIEHSVGSKHTIDKSMVHSLPLLPPSEVPPHLNASPRRPTAVLSSNAAATFSVRGAPDMVVPSPRGRRHRLLCPVQPARVVPQAPLLEKFTWCGNTHNRKFIVCNPHFFAIGGGQSGAALYVDEALQYGTSSTWCETFSAPCLFGPRMGSPDASPLSSWMQSHISGRDSPRGGPARQTSGLPHVEFAISRVVWFSVTEDKRNLRMMSVADASLPSAEAHRCGCGRYSCAGGSSTTTLDPMSTGKSTAPSPPPASTFVHRCDLMPFAAPM</sequence>
<dbReference type="Proteomes" id="UP000007259">
    <property type="component" value="Chromosome 6"/>
</dbReference>
<gene>
    <name evidence="7" type="ORF">LMXM_06_0940</name>
</gene>
<dbReference type="GeneID" id="13453174"/>
<comment type="similarity">
    <text evidence="2">Belongs to the OXR1 family.</text>
</comment>
<comment type="subcellular location">
    <subcellularLocation>
        <location evidence="1">Mitochondrion</location>
    </subcellularLocation>
</comment>
<evidence type="ECO:0000256" key="4">
    <source>
        <dbReference type="ARBA" id="ARBA00040604"/>
    </source>
</evidence>
<dbReference type="PhylomeDB" id="E9AKX2"/>
<evidence type="ECO:0000256" key="5">
    <source>
        <dbReference type="SAM" id="MobiDB-lite"/>
    </source>
</evidence>
<keyword evidence="8" id="KW-1185">Reference proteome</keyword>
<protein>
    <recommendedName>
        <fullName evidence="4">Oxidation resistance protein 1</fullName>
    </recommendedName>
</protein>
<dbReference type="Pfam" id="PF07534">
    <property type="entry name" value="TLD"/>
    <property type="match status" value="1"/>
</dbReference>
<feature type="compositionally biased region" description="Basic and acidic residues" evidence="5">
    <location>
        <begin position="270"/>
        <end position="288"/>
    </location>
</feature>
<evidence type="ECO:0000259" key="6">
    <source>
        <dbReference type="SMART" id="SM00584"/>
    </source>
</evidence>
<dbReference type="PANTHER" id="PTHR23354">
    <property type="entry name" value="NUCLEOLAR PROTEIN 7/ESTROGEN RECEPTOR COACTIVATOR-RELATED"/>
    <property type="match status" value="1"/>
</dbReference>
<dbReference type="SMART" id="SM00584">
    <property type="entry name" value="TLDc"/>
    <property type="match status" value="1"/>
</dbReference>
<evidence type="ECO:0000313" key="7">
    <source>
        <dbReference type="EMBL" id="CBZ23575.1"/>
    </source>
</evidence>
<dbReference type="OrthoDB" id="26679at2759"/>
<feature type="region of interest" description="Disordered" evidence="5">
    <location>
        <begin position="258"/>
        <end position="293"/>
    </location>
</feature>
<name>E9AKX2_LEIMU</name>
<evidence type="ECO:0000313" key="8">
    <source>
        <dbReference type="Proteomes" id="UP000007259"/>
    </source>
</evidence>
<dbReference type="VEuPathDB" id="TriTrypDB:LmxM.06.0940"/>
<evidence type="ECO:0000256" key="2">
    <source>
        <dbReference type="ARBA" id="ARBA00009540"/>
    </source>
</evidence>
<dbReference type="InterPro" id="IPR006571">
    <property type="entry name" value="TLDc_dom"/>
</dbReference>
<feature type="domain" description="TLDc" evidence="6">
    <location>
        <begin position="85"/>
        <end position="554"/>
    </location>
</feature>
<dbReference type="GO" id="GO:0005739">
    <property type="term" value="C:mitochondrion"/>
    <property type="evidence" value="ECO:0007669"/>
    <property type="project" value="UniProtKB-SubCell"/>
</dbReference>
<accession>E9AKX2</accession>
<evidence type="ECO:0000256" key="3">
    <source>
        <dbReference type="ARBA" id="ARBA00023128"/>
    </source>
</evidence>
<dbReference type="RefSeq" id="XP_003872106.1">
    <property type="nucleotide sequence ID" value="XM_003872057.1"/>
</dbReference>
<dbReference type="PANTHER" id="PTHR23354:SF62">
    <property type="entry name" value="MUSTARD, ISOFORM V"/>
    <property type="match status" value="1"/>
</dbReference>
<evidence type="ECO:0000256" key="1">
    <source>
        <dbReference type="ARBA" id="ARBA00004173"/>
    </source>
</evidence>
<feature type="compositionally biased region" description="Polar residues" evidence="5">
    <location>
        <begin position="487"/>
        <end position="496"/>
    </location>
</feature>
<reference evidence="7 8" key="1">
    <citation type="journal article" date="2011" name="Genome Res.">
        <title>Chromosome and gene copy number variation allow major structural change between species and strains of Leishmania.</title>
        <authorList>
            <person name="Rogers M.B."/>
            <person name="Hilley J.D."/>
            <person name="Dickens N.J."/>
            <person name="Wilkes J."/>
            <person name="Bates P.A."/>
            <person name="Depledge D.P."/>
            <person name="Harris D."/>
            <person name="Her Y."/>
            <person name="Herzyk P."/>
            <person name="Imamura H."/>
            <person name="Otto T.D."/>
            <person name="Sanders M."/>
            <person name="Seeger K."/>
            <person name="Dujardin J.C."/>
            <person name="Berriman M."/>
            <person name="Smith D.F."/>
            <person name="Hertz-Fowler C."/>
            <person name="Mottram J.C."/>
        </authorList>
    </citation>
    <scope>NUCLEOTIDE SEQUENCE [LARGE SCALE GENOMIC DNA]</scope>
    <source>
        <strain evidence="7 8">MHOM/GT/2001/U1103</strain>
    </source>
</reference>
<proteinExistence type="inferred from homology"/>
<organism evidence="7 8">
    <name type="scientific">Leishmania mexicana (strain MHOM/GT/2001/U1103)</name>
    <dbReference type="NCBI Taxonomy" id="929439"/>
    <lineage>
        <taxon>Eukaryota</taxon>
        <taxon>Discoba</taxon>
        <taxon>Euglenozoa</taxon>
        <taxon>Kinetoplastea</taxon>
        <taxon>Metakinetoplastina</taxon>
        <taxon>Trypanosomatida</taxon>
        <taxon>Trypanosomatidae</taxon>
        <taxon>Leishmaniinae</taxon>
        <taxon>Leishmania</taxon>
    </lineage>
</organism>
<dbReference type="OMA" id="RCELHEV"/>
<feature type="region of interest" description="Disordered" evidence="5">
    <location>
        <begin position="566"/>
        <end position="585"/>
    </location>
</feature>
<feature type="region of interest" description="Disordered" evidence="5">
    <location>
        <begin position="487"/>
        <end position="512"/>
    </location>
</feature>
<dbReference type="EMBL" id="FR799559">
    <property type="protein sequence ID" value="CBZ23575.1"/>
    <property type="molecule type" value="Genomic_DNA"/>
</dbReference>
<keyword evidence="3" id="KW-0496">Mitochondrion</keyword>
<feature type="compositionally biased region" description="Polar residues" evidence="5">
    <location>
        <begin position="566"/>
        <end position="576"/>
    </location>
</feature>